<proteinExistence type="predicted"/>
<keyword evidence="1" id="KW-0472">Membrane</keyword>
<reference evidence="2 3" key="1">
    <citation type="submission" date="2024-06" db="EMBL/GenBank/DDBJ databases">
        <title>The Natural Products Discovery Center: Release of the First 8490 Sequenced Strains for Exploring Actinobacteria Biosynthetic Diversity.</title>
        <authorList>
            <person name="Kalkreuter E."/>
            <person name="Kautsar S.A."/>
            <person name="Yang D."/>
            <person name="Bader C.D."/>
            <person name="Teijaro C.N."/>
            <person name="Fluegel L."/>
            <person name="Davis C.M."/>
            <person name="Simpson J.R."/>
            <person name="Lauterbach L."/>
            <person name="Steele A.D."/>
            <person name="Gui C."/>
            <person name="Meng S."/>
            <person name="Li G."/>
            <person name="Viehrig K."/>
            <person name="Ye F."/>
            <person name="Su P."/>
            <person name="Kiefer A.F."/>
            <person name="Nichols A."/>
            <person name="Cepeda A.J."/>
            <person name="Yan W."/>
            <person name="Fan B."/>
            <person name="Jiang Y."/>
            <person name="Adhikari A."/>
            <person name="Zheng C.-J."/>
            <person name="Schuster L."/>
            <person name="Cowan T.M."/>
            <person name="Smanski M.J."/>
            <person name="Chevrette M.G."/>
            <person name="De Carvalho L.P.S."/>
            <person name="Shen B."/>
        </authorList>
    </citation>
    <scope>NUCLEOTIDE SEQUENCE [LARGE SCALE GENOMIC DNA]</scope>
    <source>
        <strain evidence="2 3">NPDC048946</strain>
    </source>
</reference>
<dbReference type="EMBL" id="JBEZFP010000173">
    <property type="protein sequence ID" value="MEU8139412.1"/>
    <property type="molecule type" value="Genomic_DNA"/>
</dbReference>
<organism evidence="2 3">
    <name type="scientific">Streptodolium elevatio</name>
    <dbReference type="NCBI Taxonomy" id="3157996"/>
    <lineage>
        <taxon>Bacteria</taxon>
        <taxon>Bacillati</taxon>
        <taxon>Actinomycetota</taxon>
        <taxon>Actinomycetes</taxon>
        <taxon>Kitasatosporales</taxon>
        <taxon>Streptomycetaceae</taxon>
        <taxon>Streptodolium</taxon>
    </lineage>
</organism>
<evidence type="ECO:0000313" key="2">
    <source>
        <dbReference type="EMBL" id="MEU8139412.1"/>
    </source>
</evidence>
<sequence length="62" mass="6698">MRDVVIGTFGIVIGALLKLYAGDVDIPAVELDKLGVVLIVIGALDLLYGVFRVVTRRSRRTA</sequence>
<name>A0ABV3DUH1_9ACTN</name>
<dbReference type="RefSeq" id="WP_358363491.1">
    <property type="nucleotide sequence ID" value="NZ_JBEZFP010000173.1"/>
</dbReference>
<keyword evidence="1" id="KW-0812">Transmembrane</keyword>
<feature type="transmembrane region" description="Helical" evidence="1">
    <location>
        <begin position="31"/>
        <end position="51"/>
    </location>
</feature>
<gene>
    <name evidence="2" type="ORF">AB0C36_38680</name>
</gene>
<keyword evidence="1" id="KW-1133">Transmembrane helix</keyword>
<comment type="caution">
    <text evidence="2">The sequence shown here is derived from an EMBL/GenBank/DDBJ whole genome shotgun (WGS) entry which is preliminary data.</text>
</comment>
<accession>A0ABV3DUH1</accession>
<keyword evidence="3" id="KW-1185">Reference proteome</keyword>
<protein>
    <submittedName>
        <fullName evidence="2">DUF5708 family protein</fullName>
    </submittedName>
</protein>
<evidence type="ECO:0000313" key="3">
    <source>
        <dbReference type="Proteomes" id="UP001551482"/>
    </source>
</evidence>
<dbReference type="Pfam" id="PF18969">
    <property type="entry name" value="DUF5708"/>
    <property type="match status" value="1"/>
</dbReference>
<evidence type="ECO:0000256" key="1">
    <source>
        <dbReference type="SAM" id="Phobius"/>
    </source>
</evidence>
<dbReference type="InterPro" id="IPR043762">
    <property type="entry name" value="DUF5708"/>
</dbReference>
<dbReference type="Proteomes" id="UP001551482">
    <property type="component" value="Unassembled WGS sequence"/>
</dbReference>